<name>A0A011P5I1_ACCRE</name>
<organism evidence="1 2">
    <name type="scientific">Accumulibacter regalis</name>
    <dbReference type="NCBI Taxonomy" id="522306"/>
    <lineage>
        <taxon>Bacteria</taxon>
        <taxon>Pseudomonadati</taxon>
        <taxon>Pseudomonadota</taxon>
        <taxon>Betaproteobacteria</taxon>
        <taxon>Candidatus Accumulibacter</taxon>
    </lineage>
</organism>
<dbReference type="eggNOG" id="ENOG5033NHC">
    <property type="taxonomic scope" value="Bacteria"/>
</dbReference>
<comment type="caution">
    <text evidence="1">The sequence shown here is derived from an EMBL/GenBank/DDBJ whole genome shotgun (WGS) entry which is preliminary data.</text>
</comment>
<dbReference type="Proteomes" id="UP000022141">
    <property type="component" value="Unassembled WGS sequence"/>
</dbReference>
<evidence type="ECO:0000313" key="1">
    <source>
        <dbReference type="EMBL" id="EXI90203.1"/>
    </source>
</evidence>
<evidence type="ECO:0000313" key="2">
    <source>
        <dbReference type="Proteomes" id="UP000022141"/>
    </source>
</evidence>
<gene>
    <name evidence="1" type="ORF">AW11_00906</name>
</gene>
<dbReference type="EMBL" id="JEMY01000008">
    <property type="protein sequence ID" value="EXI90203.1"/>
    <property type="molecule type" value="Genomic_DNA"/>
</dbReference>
<evidence type="ECO:0008006" key="3">
    <source>
        <dbReference type="Google" id="ProtNLM"/>
    </source>
</evidence>
<accession>A0A011P5I1</accession>
<keyword evidence="2" id="KW-1185">Reference proteome</keyword>
<sequence>MIPEFDGYGLLPPGIHDCTLTEIRGRLCWNPRRQEIFDGLCAFIVHEWAPLGIAAPLLVDGSFVRDKSLPADVDVVLDLSAEAPAQAISLALSLRFRHDEIKLTYNVDVWTRHPLIPNDLVQFFQYLGDKAAAELCIDCKHLKGILRIQP</sequence>
<proteinExistence type="predicted"/>
<dbReference type="STRING" id="1454004.AW11_00906"/>
<dbReference type="PATRIC" id="fig|1454004.3.peg.956"/>
<dbReference type="Pfam" id="PF22014">
    <property type="entry name" value="DUF6932"/>
    <property type="match status" value="1"/>
</dbReference>
<dbReference type="InterPro" id="IPR053860">
    <property type="entry name" value="DUF6932"/>
</dbReference>
<dbReference type="AlphaFoldDB" id="A0A011P5I1"/>
<reference evidence="1" key="1">
    <citation type="submission" date="2014-02" db="EMBL/GenBank/DDBJ databases">
        <title>Expanding our view of genomic diversity in Candidatus Accumulibacter clades.</title>
        <authorList>
            <person name="Skennerton C.T."/>
            <person name="Barr J.J."/>
            <person name="Slater F.R."/>
            <person name="Bond P.L."/>
            <person name="Tyson G.W."/>
        </authorList>
    </citation>
    <scope>NUCLEOTIDE SEQUENCE [LARGE SCALE GENOMIC DNA]</scope>
</reference>
<protein>
    <recommendedName>
        <fullName evidence="3">Polymerase nucleotidyl transferase domain-containing protein</fullName>
    </recommendedName>
</protein>